<evidence type="ECO:0000256" key="3">
    <source>
        <dbReference type="ARBA" id="ARBA00022676"/>
    </source>
</evidence>
<dbReference type="AlphaFoldDB" id="A0AAV3YCU4"/>
<evidence type="ECO:0000256" key="5">
    <source>
        <dbReference type="ARBA" id="ARBA00022692"/>
    </source>
</evidence>
<comment type="subcellular location">
    <subcellularLocation>
        <location evidence="1">Membrane</location>
        <topology evidence="1">Single-pass type II membrane protein</topology>
    </subcellularLocation>
</comment>
<protein>
    <submittedName>
        <fullName evidence="11">Beta-1,3-galactosyl-o-glycosyl-glycoprotein beta-1,6-n-acetylglucosaminyltransferase-like</fullName>
    </submittedName>
</protein>
<name>A0AAV3YCU4_9GAST</name>
<gene>
    <name evidence="11" type="ORF">PoB_000735400</name>
</gene>
<evidence type="ECO:0000256" key="8">
    <source>
        <dbReference type="ARBA" id="ARBA00023136"/>
    </source>
</evidence>
<dbReference type="GO" id="GO:0016020">
    <property type="term" value="C:membrane"/>
    <property type="evidence" value="ECO:0007669"/>
    <property type="project" value="UniProtKB-SubCell"/>
</dbReference>
<evidence type="ECO:0000313" key="12">
    <source>
        <dbReference type="Proteomes" id="UP000735302"/>
    </source>
</evidence>
<evidence type="ECO:0000256" key="9">
    <source>
        <dbReference type="ARBA" id="ARBA00023180"/>
    </source>
</evidence>
<evidence type="ECO:0000256" key="6">
    <source>
        <dbReference type="ARBA" id="ARBA00022968"/>
    </source>
</evidence>
<proteinExistence type="inferred from homology"/>
<evidence type="ECO:0000256" key="7">
    <source>
        <dbReference type="ARBA" id="ARBA00022989"/>
    </source>
</evidence>
<keyword evidence="8" id="KW-0472">Membrane</keyword>
<dbReference type="GO" id="GO:0008375">
    <property type="term" value="F:acetylglucosaminyltransferase activity"/>
    <property type="evidence" value="ECO:0007669"/>
    <property type="project" value="TreeGrafter"/>
</dbReference>
<accession>A0AAV3YCU4</accession>
<keyword evidence="6" id="KW-0735">Signal-anchor</keyword>
<dbReference type="InterPro" id="IPR003406">
    <property type="entry name" value="Glyco_trans_14"/>
</dbReference>
<dbReference type="Proteomes" id="UP000735302">
    <property type="component" value="Unassembled WGS sequence"/>
</dbReference>
<dbReference type="PANTHER" id="PTHR19297">
    <property type="entry name" value="GLYCOSYLTRANSFERASE 14 FAMILY MEMBER"/>
    <property type="match status" value="1"/>
</dbReference>
<reference evidence="11 12" key="1">
    <citation type="journal article" date="2021" name="Elife">
        <title>Chloroplast acquisition without the gene transfer in kleptoplastic sea slugs, Plakobranchus ocellatus.</title>
        <authorList>
            <person name="Maeda T."/>
            <person name="Takahashi S."/>
            <person name="Yoshida T."/>
            <person name="Shimamura S."/>
            <person name="Takaki Y."/>
            <person name="Nagai Y."/>
            <person name="Toyoda A."/>
            <person name="Suzuki Y."/>
            <person name="Arimoto A."/>
            <person name="Ishii H."/>
            <person name="Satoh N."/>
            <person name="Nishiyama T."/>
            <person name="Hasebe M."/>
            <person name="Maruyama T."/>
            <person name="Minagawa J."/>
            <person name="Obokata J."/>
            <person name="Shigenobu S."/>
        </authorList>
    </citation>
    <scope>NUCLEOTIDE SEQUENCE [LARGE SCALE GENOMIC DNA]</scope>
</reference>
<keyword evidence="5" id="KW-0812">Transmembrane</keyword>
<comment type="caution">
    <text evidence="11">The sequence shown here is derived from an EMBL/GenBank/DDBJ whole genome shotgun (WGS) entry which is preliminary data.</text>
</comment>
<organism evidence="11 12">
    <name type="scientific">Plakobranchus ocellatus</name>
    <dbReference type="NCBI Taxonomy" id="259542"/>
    <lineage>
        <taxon>Eukaryota</taxon>
        <taxon>Metazoa</taxon>
        <taxon>Spiralia</taxon>
        <taxon>Lophotrochozoa</taxon>
        <taxon>Mollusca</taxon>
        <taxon>Gastropoda</taxon>
        <taxon>Heterobranchia</taxon>
        <taxon>Euthyneura</taxon>
        <taxon>Panpulmonata</taxon>
        <taxon>Sacoglossa</taxon>
        <taxon>Placobranchoidea</taxon>
        <taxon>Plakobranchidae</taxon>
        <taxon>Plakobranchus</taxon>
    </lineage>
</organism>
<keyword evidence="3" id="KW-0328">Glycosyltransferase</keyword>
<dbReference type="Pfam" id="PF02485">
    <property type="entry name" value="Branch"/>
    <property type="match status" value="1"/>
</dbReference>
<evidence type="ECO:0000313" key="11">
    <source>
        <dbReference type="EMBL" id="GFN80848.1"/>
    </source>
</evidence>
<keyword evidence="7" id="KW-1133">Transmembrane helix</keyword>
<dbReference type="EMBL" id="BLXT01000847">
    <property type="protein sequence ID" value="GFN80848.1"/>
    <property type="molecule type" value="Genomic_DNA"/>
</dbReference>
<evidence type="ECO:0000256" key="1">
    <source>
        <dbReference type="ARBA" id="ARBA00004606"/>
    </source>
</evidence>
<sequence>MVRTDSNIPKLPLTDTSDGITTIGQKAYFEGWVGFASLHKSVNCSEALTRPKSNFLYSTAVPRLTAAEIVKSCQKSCETFRQNYGFERYPKVTKEEHHFPIAFIILFHTSLDQVLFLLRAIYRPQNVYCLTVDLNAKRELLEGISAVSSCFHNVFVASKLERVVYAGFSRLVADLHCMEDLLAHPIPWKYVINLPGQQFPLK</sequence>
<comment type="pathway">
    <text evidence="2">Protein modification; protein glycosylation.</text>
</comment>
<dbReference type="PANTHER" id="PTHR19297:SF191">
    <property type="entry name" value="PROTEIN XYLOSYLTRANSFERASE"/>
    <property type="match status" value="1"/>
</dbReference>
<keyword evidence="12" id="KW-1185">Reference proteome</keyword>
<evidence type="ECO:0000256" key="2">
    <source>
        <dbReference type="ARBA" id="ARBA00004922"/>
    </source>
</evidence>
<evidence type="ECO:0000256" key="4">
    <source>
        <dbReference type="ARBA" id="ARBA00022679"/>
    </source>
</evidence>
<evidence type="ECO:0000256" key="10">
    <source>
        <dbReference type="ARBA" id="ARBA00038150"/>
    </source>
</evidence>
<keyword evidence="9" id="KW-0325">Glycoprotein</keyword>
<comment type="similarity">
    <text evidence="10">Belongs to the glycosyltransferase 14 family.</text>
</comment>
<keyword evidence="4" id="KW-0808">Transferase</keyword>